<dbReference type="Proteomes" id="UP001165083">
    <property type="component" value="Unassembled WGS sequence"/>
</dbReference>
<feature type="signal peptide" evidence="1">
    <location>
        <begin position="1"/>
        <end position="18"/>
    </location>
</feature>
<dbReference type="SUPFAM" id="SSF56300">
    <property type="entry name" value="Metallo-dependent phosphatases"/>
    <property type="match status" value="1"/>
</dbReference>
<organism evidence="3 4">
    <name type="scientific">Phytophthora lilii</name>
    <dbReference type="NCBI Taxonomy" id="2077276"/>
    <lineage>
        <taxon>Eukaryota</taxon>
        <taxon>Sar</taxon>
        <taxon>Stramenopiles</taxon>
        <taxon>Oomycota</taxon>
        <taxon>Peronosporomycetes</taxon>
        <taxon>Peronosporales</taxon>
        <taxon>Peronosporaceae</taxon>
        <taxon>Phytophthora</taxon>
    </lineage>
</organism>
<evidence type="ECO:0000313" key="3">
    <source>
        <dbReference type="EMBL" id="GMF32026.1"/>
    </source>
</evidence>
<dbReference type="AlphaFoldDB" id="A0A9W7CIX0"/>
<comment type="caution">
    <text evidence="3">The sequence shown here is derived from an EMBL/GenBank/DDBJ whole genome shotgun (WGS) entry which is preliminary data.</text>
</comment>
<feature type="domain" description="Calcineurin-like phosphoesterase" evidence="2">
    <location>
        <begin position="22"/>
        <end position="128"/>
    </location>
</feature>
<evidence type="ECO:0000259" key="2">
    <source>
        <dbReference type="Pfam" id="PF00149"/>
    </source>
</evidence>
<reference evidence="3" key="1">
    <citation type="submission" date="2023-04" db="EMBL/GenBank/DDBJ databases">
        <title>Phytophthora lilii NBRC 32176.</title>
        <authorList>
            <person name="Ichikawa N."/>
            <person name="Sato H."/>
            <person name="Tonouchi N."/>
        </authorList>
    </citation>
    <scope>NUCLEOTIDE SEQUENCE</scope>
    <source>
        <strain evidence="3">NBRC 32176</strain>
    </source>
</reference>
<dbReference type="OrthoDB" id="348678at2759"/>
<keyword evidence="4" id="KW-1185">Reference proteome</keyword>
<dbReference type="InterPro" id="IPR029052">
    <property type="entry name" value="Metallo-depent_PP-like"/>
</dbReference>
<protein>
    <submittedName>
        <fullName evidence="3">Unnamed protein product</fullName>
    </submittedName>
</protein>
<proteinExistence type="predicted"/>
<dbReference type="GO" id="GO:0016787">
    <property type="term" value="F:hydrolase activity"/>
    <property type="evidence" value="ECO:0007669"/>
    <property type="project" value="InterPro"/>
</dbReference>
<dbReference type="EMBL" id="BSXW01000949">
    <property type="protein sequence ID" value="GMF32026.1"/>
    <property type="molecule type" value="Genomic_DNA"/>
</dbReference>
<sequence>MLGRTLLGAALLAAPTAASVGRILHFSDVHLNISTSFSAADDERIPIRYFEDAPLPLLESALEFAKQHVVAEPELFLYTGDHVAHGLFTDEYIAKAVETNVHALENYYPSKGQDGRLEATAIIGNADASKRQSCRQICLARTNVLCGGRPGLPHGGDGPRQGDEPVH</sequence>
<name>A0A9W7CIX0_9STRA</name>
<dbReference type="Pfam" id="PF00149">
    <property type="entry name" value="Metallophos"/>
    <property type="match status" value="1"/>
</dbReference>
<evidence type="ECO:0000256" key="1">
    <source>
        <dbReference type="SAM" id="SignalP"/>
    </source>
</evidence>
<feature type="chain" id="PRO_5040991777" evidence="1">
    <location>
        <begin position="19"/>
        <end position="167"/>
    </location>
</feature>
<gene>
    <name evidence="3" type="ORF">Plil01_001370100</name>
</gene>
<keyword evidence="1" id="KW-0732">Signal</keyword>
<accession>A0A9W7CIX0</accession>
<evidence type="ECO:0000313" key="4">
    <source>
        <dbReference type="Proteomes" id="UP001165083"/>
    </source>
</evidence>
<dbReference type="InterPro" id="IPR004843">
    <property type="entry name" value="Calcineurin-like_PHP"/>
</dbReference>